<evidence type="ECO:0000313" key="1">
    <source>
        <dbReference type="EMBL" id="GIY58783.1"/>
    </source>
</evidence>
<dbReference type="EMBL" id="BPLR01013105">
    <property type="protein sequence ID" value="GIY58783.1"/>
    <property type="molecule type" value="Genomic_DNA"/>
</dbReference>
<evidence type="ECO:0000313" key="2">
    <source>
        <dbReference type="Proteomes" id="UP001054945"/>
    </source>
</evidence>
<dbReference type="AlphaFoldDB" id="A0AAV4ULV6"/>
<sequence>MFNDTTQHTSRQAIKQRREERAQLFANCIKPKLGLSQSVTKWVCKHSTAGICHFTASSCFNFAASAHLCHLPQLALGHFGELLEGDRTLNLALSNSLAFPAVGLQD</sequence>
<accession>A0AAV4ULV6</accession>
<name>A0AAV4ULV6_CAEEX</name>
<gene>
    <name evidence="1" type="ORF">CEXT_36961</name>
</gene>
<proteinExistence type="predicted"/>
<comment type="caution">
    <text evidence="1">The sequence shown here is derived from an EMBL/GenBank/DDBJ whole genome shotgun (WGS) entry which is preliminary data.</text>
</comment>
<organism evidence="1 2">
    <name type="scientific">Caerostris extrusa</name>
    <name type="common">Bark spider</name>
    <name type="synonym">Caerostris bankana</name>
    <dbReference type="NCBI Taxonomy" id="172846"/>
    <lineage>
        <taxon>Eukaryota</taxon>
        <taxon>Metazoa</taxon>
        <taxon>Ecdysozoa</taxon>
        <taxon>Arthropoda</taxon>
        <taxon>Chelicerata</taxon>
        <taxon>Arachnida</taxon>
        <taxon>Araneae</taxon>
        <taxon>Araneomorphae</taxon>
        <taxon>Entelegynae</taxon>
        <taxon>Araneoidea</taxon>
        <taxon>Araneidae</taxon>
        <taxon>Caerostris</taxon>
    </lineage>
</organism>
<protein>
    <submittedName>
        <fullName evidence="1">Uncharacterized protein</fullName>
    </submittedName>
</protein>
<keyword evidence="2" id="KW-1185">Reference proteome</keyword>
<reference evidence="1 2" key="1">
    <citation type="submission" date="2021-06" db="EMBL/GenBank/DDBJ databases">
        <title>Caerostris extrusa draft genome.</title>
        <authorList>
            <person name="Kono N."/>
            <person name="Arakawa K."/>
        </authorList>
    </citation>
    <scope>NUCLEOTIDE SEQUENCE [LARGE SCALE GENOMIC DNA]</scope>
</reference>
<dbReference type="Proteomes" id="UP001054945">
    <property type="component" value="Unassembled WGS sequence"/>
</dbReference>